<comment type="caution">
    <text evidence="1">The sequence shown here is derived from an EMBL/GenBank/DDBJ whole genome shotgun (WGS) entry which is preliminary data.</text>
</comment>
<dbReference type="OrthoDB" id="6799143at2759"/>
<protein>
    <submittedName>
        <fullName evidence="1">Uncharacterized protein</fullName>
    </submittedName>
</protein>
<reference evidence="1" key="1">
    <citation type="submission" date="2019-08" db="EMBL/GenBank/DDBJ databases">
        <title>The genome of the North American firefly Photinus pyralis.</title>
        <authorList>
            <consortium name="Photinus pyralis genome working group"/>
            <person name="Fallon T.R."/>
            <person name="Sander Lower S.E."/>
            <person name="Weng J.-K."/>
        </authorList>
    </citation>
    <scope>NUCLEOTIDE SEQUENCE</scope>
    <source>
        <strain evidence="1">TRF0915ILg1</strain>
        <tissue evidence="1">Whole body</tissue>
    </source>
</reference>
<evidence type="ECO:0000313" key="1">
    <source>
        <dbReference type="EMBL" id="KAF2892987.1"/>
    </source>
</evidence>
<gene>
    <name evidence="1" type="ORF">ILUMI_13185</name>
</gene>
<accession>A0A8K0CZ10</accession>
<organism evidence="1 2">
    <name type="scientific">Ignelater luminosus</name>
    <name type="common">Cucubano</name>
    <name type="synonym">Pyrophorus luminosus</name>
    <dbReference type="NCBI Taxonomy" id="2038154"/>
    <lineage>
        <taxon>Eukaryota</taxon>
        <taxon>Metazoa</taxon>
        <taxon>Ecdysozoa</taxon>
        <taxon>Arthropoda</taxon>
        <taxon>Hexapoda</taxon>
        <taxon>Insecta</taxon>
        <taxon>Pterygota</taxon>
        <taxon>Neoptera</taxon>
        <taxon>Endopterygota</taxon>
        <taxon>Coleoptera</taxon>
        <taxon>Polyphaga</taxon>
        <taxon>Elateriformia</taxon>
        <taxon>Elateroidea</taxon>
        <taxon>Elateridae</taxon>
        <taxon>Agrypninae</taxon>
        <taxon>Pyrophorini</taxon>
        <taxon>Ignelater</taxon>
    </lineage>
</organism>
<name>A0A8K0CZ10_IGNLU</name>
<dbReference type="AlphaFoldDB" id="A0A8K0CZ10"/>
<sequence length="132" mass="15541">MAYLTEAHKIEILIMTGYGDRIRTQNEIIRLFREKYPDLPPHISRCHCIEYKTDLVDDNQTSSSVSSSSIIKQNNSVDKRNRVIIGFRGQDWRVDQGRDGRLVPHCTVQDEWNHEFSPKENSLFQPRYVKVY</sequence>
<dbReference type="Proteomes" id="UP000801492">
    <property type="component" value="Unassembled WGS sequence"/>
</dbReference>
<keyword evidence="2" id="KW-1185">Reference proteome</keyword>
<dbReference type="EMBL" id="VTPC01008298">
    <property type="protein sequence ID" value="KAF2892987.1"/>
    <property type="molecule type" value="Genomic_DNA"/>
</dbReference>
<evidence type="ECO:0000313" key="2">
    <source>
        <dbReference type="Proteomes" id="UP000801492"/>
    </source>
</evidence>
<proteinExistence type="predicted"/>